<keyword evidence="1" id="KW-0812">Transmembrane</keyword>
<dbReference type="EMBL" id="LTDF01000070">
    <property type="protein sequence ID" value="KXT52133.1"/>
    <property type="molecule type" value="Genomic_DNA"/>
</dbReference>
<proteinExistence type="predicted"/>
<comment type="caution">
    <text evidence="2">The sequence shown here is derived from an EMBL/GenBank/DDBJ whole genome shotgun (WGS) entry which is preliminary data.</text>
</comment>
<keyword evidence="1" id="KW-1133">Transmembrane helix</keyword>
<name>A0A139LL85_9BACE</name>
<dbReference type="AlphaFoldDB" id="A0A139LL85"/>
<sequence>MPSFLLALSLCKDRYLSINGSYGIPFFALFFIYKLEIGRYKLFYKPQFKTL</sequence>
<keyword evidence="1" id="KW-0472">Membrane</keyword>
<dbReference type="PATRIC" id="fig|329854.7.peg.1742"/>
<gene>
    <name evidence="2" type="ORF">HMPREF2531_01713</name>
</gene>
<evidence type="ECO:0000256" key="1">
    <source>
        <dbReference type="SAM" id="Phobius"/>
    </source>
</evidence>
<evidence type="ECO:0000313" key="2">
    <source>
        <dbReference type="EMBL" id="KXT52133.1"/>
    </source>
</evidence>
<feature type="transmembrane region" description="Helical" evidence="1">
    <location>
        <begin position="15"/>
        <end position="33"/>
    </location>
</feature>
<protein>
    <submittedName>
        <fullName evidence="2">Uncharacterized protein</fullName>
    </submittedName>
</protein>
<reference evidence="2 3" key="1">
    <citation type="submission" date="2016-02" db="EMBL/GenBank/DDBJ databases">
        <authorList>
            <person name="Wen L."/>
            <person name="He K."/>
            <person name="Yang H."/>
        </authorList>
    </citation>
    <scope>NUCLEOTIDE SEQUENCE [LARGE SCALE GENOMIC DNA]</scope>
    <source>
        <strain evidence="2 3">KLE1704</strain>
    </source>
</reference>
<evidence type="ECO:0000313" key="3">
    <source>
        <dbReference type="Proteomes" id="UP000070319"/>
    </source>
</evidence>
<accession>A0A139LL85</accession>
<organism evidence="2">
    <name type="scientific">Bacteroides intestinalis</name>
    <dbReference type="NCBI Taxonomy" id="329854"/>
    <lineage>
        <taxon>Bacteria</taxon>
        <taxon>Pseudomonadati</taxon>
        <taxon>Bacteroidota</taxon>
        <taxon>Bacteroidia</taxon>
        <taxon>Bacteroidales</taxon>
        <taxon>Bacteroidaceae</taxon>
        <taxon>Bacteroides</taxon>
    </lineage>
</organism>
<dbReference type="Proteomes" id="UP000070319">
    <property type="component" value="Unassembled WGS sequence"/>
</dbReference>